<dbReference type="InterPro" id="IPR011889">
    <property type="entry name" value="Liste_lipo_26"/>
</dbReference>
<dbReference type="AlphaFoldDB" id="A0A7S1G0U7"/>
<evidence type="ECO:0000313" key="2">
    <source>
        <dbReference type="EMBL" id="CAD8900699.1"/>
    </source>
</evidence>
<evidence type="ECO:0000256" key="1">
    <source>
        <dbReference type="SAM" id="SignalP"/>
    </source>
</evidence>
<dbReference type="NCBIfam" id="TIGR02167">
    <property type="entry name" value="Liste_lipo_26"/>
    <property type="match status" value="2"/>
</dbReference>
<organism evidence="2">
    <name type="scientific">Corethron hystrix</name>
    <dbReference type="NCBI Taxonomy" id="216773"/>
    <lineage>
        <taxon>Eukaryota</taxon>
        <taxon>Sar</taxon>
        <taxon>Stramenopiles</taxon>
        <taxon>Ochrophyta</taxon>
        <taxon>Bacillariophyta</taxon>
        <taxon>Coscinodiscophyceae</taxon>
        <taxon>Corethrophycidae</taxon>
        <taxon>Corethrales</taxon>
        <taxon>Corethraceae</taxon>
        <taxon>Corethron</taxon>
    </lineage>
</organism>
<reference evidence="2" key="1">
    <citation type="submission" date="2021-01" db="EMBL/GenBank/DDBJ databases">
        <authorList>
            <person name="Corre E."/>
            <person name="Pelletier E."/>
            <person name="Niang G."/>
            <person name="Scheremetjew M."/>
            <person name="Finn R."/>
            <person name="Kale V."/>
            <person name="Holt S."/>
            <person name="Cochrane G."/>
            <person name="Meng A."/>
            <person name="Brown T."/>
            <person name="Cohen L."/>
        </authorList>
    </citation>
    <scope>NUCLEOTIDE SEQUENCE</scope>
    <source>
        <strain evidence="2">308</strain>
    </source>
</reference>
<accession>A0A7S1G0U7</accession>
<feature type="signal peptide" evidence="1">
    <location>
        <begin position="1"/>
        <end position="19"/>
    </location>
</feature>
<sequence length="104" mass="11912">MYHLFFLIFLAAVCVQVNSRCLDTGGVNTAVKAWLKDKPSAETNYGPIADWEFCSGVSFHKLFRDAKYFNEDLSSWNTSNVTDMERMFEYAESFNQDISGWDTA</sequence>
<evidence type="ECO:0008006" key="3">
    <source>
        <dbReference type="Google" id="ProtNLM"/>
    </source>
</evidence>
<keyword evidence="1" id="KW-0732">Signal</keyword>
<dbReference type="InterPro" id="IPR005046">
    <property type="entry name" value="DUF285"/>
</dbReference>
<protein>
    <recommendedName>
        <fullName evidence="3">BspA family leucine-rich repeat surface protein</fullName>
    </recommendedName>
</protein>
<dbReference type="Pfam" id="PF03382">
    <property type="entry name" value="DUF285"/>
    <property type="match status" value="1"/>
</dbReference>
<name>A0A7S1G0U7_9STRA</name>
<gene>
    <name evidence="2" type="ORF">CHYS00102_LOCUS27916</name>
</gene>
<feature type="chain" id="PRO_5030673568" description="BspA family leucine-rich repeat surface protein" evidence="1">
    <location>
        <begin position="20"/>
        <end position="104"/>
    </location>
</feature>
<dbReference type="EMBL" id="HBFR01038275">
    <property type="protein sequence ID" value="CAD8900699.1"/>
    <property type="molecule type" value="Transcribed_RNA"/>
</dbReference>
<proteinExistence type="predicted"/>